<dbReference type="EMBL" id="JBBMEK010000045">
    <property type="protein sequence ID" value="MEQ2364532.1"/>
    <property type="molecule type" value="Genomic_DNA"/>
</dbReference>
<feature type="non-terminal residue" evidence="3">
    <location>
        <position position="507"/>
    </location>
</feature>
<evidence type="ECO:0000313" key="4">
    <source>
        <dbReference type="Proteomes" id="UP001469749"/>
    </source>
</evidence>
<feature type="signal peptide" evidence="2">
    <location>
        <begin position="1"/>
        <end position="31"/>
    </location>
</feature>
<comment type="caution">
    <text evidence="3">The sequence shown here is derived from an EMBL/GenBank/DDBJ whole genome shotgun (WGS) entry which is preliminary data.</text>
</comment>
<feature type="compositionally biased region" description="Low complexity" evidence="1">
    <location>
        <begin position="67"/>
        <end position="86"/>
    </location>
</feature>
<feature type="compositionally biased region" description="Basic and acidic residues" evidence="1">
    <location>
        <begin position="87"/>
        <end position="99"/>
    </location>
</feature>
<keyword evidence="4" id="KW-1185">Reference proteome</keyword>
<keyword evidence="2" id="KW-0732">Signal</keyword>
<organism evidence="3 4">
    <name type="scientific">Coprococcus intestinihominis</name>
    <dbReference type="NCBI Taxonomy" id="3133154"/>
    <lineage>
        <taxon>Bacteria</taxon>
        <taxon>Bacillati</taxon>
        <taxon>Bacillota</taxon>
        <taxon>Clostridia</taxon>
        <taxon>Lachnospirales</taxon>
        <taxon>Lachnospiraceae</taxon>
        <taxon>Coprococcus</taxon>
    </lineage>
</organism>
<name>A0ABV1B3J7_9FIRM</name>
<dbReference type="Proteomes" id="UP001469749">
    <property type="component" value="Unassembled WGS sequence"/>
</dbReference>
<protein>
    <submittedName>
        <fullName evidence="3">Uncharacterized protein</fullName>
    </submittedName>
</protein>
<reference evidence="3 4" key="1">
    <citation type="submission" date="2024-03" db="EMBL/GenBank/DDBJ databases">
        <title>Human intestinal bacterial collection.</title>
        <authorList>
            <person name="Pauvert C."/>
            <person name="Hitch T.C.A."/>
            <person name="Clavel T."/>
        </authorList>
    </citation>
    <scope>NUCLEOTIDE SEQUENCE [LARGE SCALE GENOMIC DNA]</scope>
    <source>
        <strain evidence="3 4">CLA-AA-H190</strain>
    </source>
</reference>
<sequence length="507" mass="55272">MSKFNNKKHRRLTALLLCVALMLGSVTSVSADISAADSETEVQNYAEEPTTEAVSYGAPEAQTEVQEGAPVAEETEAPAADTQQTEAHTEAATEAHTETAAETTETATEKVWTAQVGNATVKVTGTEGALPEDAQLRVNEITAGNGKEEIENAVAEQMADNKEEASIQNVLAYDIKFIQNGQEVQPSMPVQVSVDSPEIASDEETAVYHVDDNNNVEDMDGTVDAEGNVVFEAPHFSTYVIINKGSSNITVTLQHYDNASKKKLYSDEAVPLSIGSKINNYCKSGNYDVTEVDEITYTTDGKEVQTKLDDKDNITAMKSTTYRIYYTPNTGTTTGDVTLWDYDGINNTSRGINRNSNYTDTEGKTPRLIMGVKEKNNNLFKSKKYTDATGTNDLNANVCNYGGNTNNKGTLGLVTGLSDDYSTVLWSCDQPGFFTETNASSESGKTVYKDYDLEFNRTGNSYTLANVITPTGDKKHSGAGFWPFGDDQYYFGMRYDVTFKLGDYVGD</sequence>
<proteinExistence type="predicted"/>
<dbReference type="RefSeq" id="WP_349084478.1">
    <property type="nucleotide sequence ID" value="NZ_JBBMEK010000045.1"/>
</dbReference>
<evidence type="ECO:0000313" key="3">
    <source>
        <dbReference type="EMBL" id="MEQ2364532.1"/>
    </source>
</evidence>
<feature type="chain" id="PRO_5045295233" evidence="2">
    <location>
        <begin position="32"/>
        <end position="507"/>
    </location>
</feature>
<evidence type="ECO:0000256" key="2">
    <source>
        <dbReference type="SAM" id="SignalP"/>
    </source>
</evidence>
<feature type="region of interest" description="Disordered" evidence="1">
    <location>
        <begin position="60"/>
        <end position="108"/>
    </location>
</feature>
<evidence type="ECO:0000256" key="1">
    <source>
        <dbReference type="SAM" id="MobiDB-lite"/>
    </source>
</evidence>
<accession>A0ABV1B3J7</accession>
<gene>
    <name evidence="3" type="ORF">WMO25_05395</name>
</gene>